<evidence type="ECO:0000256" key="1">
    <source>
        <dbReference type="SAM" id="SignalP"/>
    </source>
</evidence>
<reference evidence="3 4" key="1">
    <citation type="submission" date="2014-08" db="EMBL/GenBank/DDBJ databases">
        <title>Fervidobacterium pennivorans DYC genome.</title>
        <authorList>
            <person name="Wushke S."/>
        </authorList>
    </citation>
    <scope>NUCLEOTIDE SEQUENCE [LARGE SCALE GENOMIC DNA]</scope>
    <source>
        <strain evidence="3 4">DYC</strain>
    </source>
</reference>
<dbReference type="CDD" id="cd08512">
    <property type="entry name" value="PBP2_NikA_DppA_OppA_like_7"/>
    <property type="match status" value="1"/>
</dbReference>
<keyword evidence="1" id="KW-0732">Signal</keyword>
<dbReference type="InterPro" id="IPR030678">
    <property type="entry name" value="Peptide/Ni-bd"/>
</dbReference>
<organism evidence="3 4">
    <name type="scientific">Fervidobacterium pennivorans</name>
    <dbReference type="NCBI Taxonomy" id="93466"/>
    <lineage>
        <taxon>Bacteria</taxon>
        <taxon>Thermotogati</taxon>
        <taxon>Thermotogota</taxon>
        <taxon>Thermotogae</taxon>
        <taxon>Thermotogales</taxon>
        <taxon>Fervidobacteriaceae</taxon>
        <taxon>Fervidobacterium</taxon>
    </lineage>
</organism>
<dbReference type="KEGG" id="fng:JM64_07280"/>
<evidence type="ECO:0000313" key="4">
    <source>
        <dbReference type="Proteomes" id="UP000077096"/>
    </source>
</evidence>
<dbReference type="GO" id="GO:0043190">
    <property type="term" value="C:ATP-binding cassette (ABC) transporter complex"/>
    <property type="evidence" value="ECO:0007669"/>
    <property type="project" value="InterPro"/>
</dbReference>
<dbReference type="PANTHER" id="PTHR30290:SF34">
    <property type="entry name" value="ABC TRANSPORTER, PERIPLASMIC OLIGO-PEPTIDE BINDING PROTEIN, PUTATIVE-RELATED"/>
    <property type="match status" value="1"/>
</dbReference>
<sequence length="615" mass="69708">MKYVMSILVSLLVLAVVSFAFDPTIYVSAGVGEPDTLDIHQAYDTVSGEVIYNVYESLIAYKGSSLTEFEPRLATQVPSVKNGLIRDGGKTYVFPIRKGVKFHNGATLTPEDVEYSFERGLLYDPAGGPMWMLWNAIFGVNSLNEMIQKYVGKPVSEVFKDGEPLPEYKDKIVQMYKEVIDPAIEVEGDNVVFRLARPYGPFLTIMAHTVGWSAVLDKETSIKMGLWDGKPDTWWKYRNIAKEKSPLYAIAIGTGPYRLVEWDRTNRKVVLEAFKDYWRGEPRLKKVILLTVSEWGTRKLMLEKGDADDIAVVLEYLDQIRGNKDIQIIDNIPSMSVTVVGFSWSVSPNSKYIGSGKWDGNGMPPDFFSNINARKAISYVINYDAVIRDVLKGYGTRIPAALPNGLLGFDPTLPLYKFNLTEARKALEKAWDGKALKIGLKFTIAYNTGNLMRQRIAEMIKTYLEMIAPGKIKVDIAALNWPSYLDAMRKAELPMPIFNWLADFPDPDNFIFTFYHSAGTYAPRQGDNFKKFVSTPRKELGGKSLDELIEMARNSSDPEERAKLYVQIQKFAIDNYISIPVYQPVGVRAQRAWVKGWYPNPMRPGNDYFELYKQQ</sequence>
<dbReference type="AlphaFoldDB" id="A0A172T478"/>
<name>A0A172T478_FERPE</name>
<dbReference type="SUPFAM" id="SSF53850">
    <property type="entry name" value="Periplasmic binding protein-like II"/>
    <property type="match status" value="1"/>
</dbReference>
<dbReference type="InterPro" id="IPR039424">
    <property type="entry name" value="SBP_5"/>
</dbReference>
<dbReference type="GO" id="GO:0015833">
    <property type="term" value="P:peptide transport"/>
    <property type="evidence" value="ECO:0007669"/>
    <property type="project" value="TreeGrafter"/>
</dbReference>
<accession>A0A172T478</accession>
<dbReference type="Gene3D" id="3.90.76.10">
    <property type="entry name" value="Dipeptide-binding Protein, Domain 1"/>
    <property type="match status" value="1"/>
</dbReference>
<dbReference type="GO" id="GO:0042597">
    <property type="term" value="C:periplasmic space"/>
    <property type="evidence" value="ECO:0007669"/>
    <property type="project" value="UniProtKB-ARBA"/>
</dbReference>
<evidence type="ECO:0000259" key="2">
    <source>
        <dbReference type="Pfam" id="PF00496"/>
    </source>
</evidence>
<dbReference type="PATRIC" id="fig|93466.3.peg.1541"/>
<proteinExistence type="predicted"/>
<dbReference type="Proteomes" id="UP000077096">
    <property type="component" value="Chromosome"/>
</dbReference>
<dbReference type="OrthoDB" id="39920at2"/>
<dbReference type="PIRSF" id="PIRSF002741">
    <property type="entry name" value="MppA"/>
    <property type="match status" value="1"/>
</dbReference>
<dbReference type="InterPro" id="IPR000914">
    <property type="entry name" value="SBP_5_dom"/>
</dbReference>
<dbReference type="PANTHER" id="PTHR30290">
    <property type="entry name" value="PERIPLASMIC BINDING COMPONENT OF ABC TRANSPORTER"/>
    <property type="match status" value="1"/>
</dbReference>
<dbReference type="EMBL" id="CP011393">
    <property type="protein sequence ID" value="ANE41777.1"/>
    <property type="molecule type" value="Genomic_DNA"/>
</dbReference>
<feature type="chain" id="PRO_5008000384" evidence="1">
    <location>
        <begin position="21"/>
        <end position="615"/>
    </location>
</feature>
<dbReference type="Gene3D" id="3.10.105.10">
    <property type="entry name" value="Dipeptide-binding Protein, Domain 3"/>
    <property type="match status" value="1"/>
</dbReference>
<dbReference type="Pfam" id="PF00496">
    <property type="entry name" value="SBP_bac_5"/>
    <property type="match status" value="1"/>
</dbReference>
<protein>
    <submittedName>
        <fullName evidence="3">Peptide ABC transporter substrate-binding protein</fullName>
    </submittedName>
</protein>
<evidence type="ECO:0000313" key="3">
    <source>
        <dbReference type="EMBL" id="ANE41777.1"/>
    </source>
</evidence>
<feature type="domain" description="Solute-binding protein family 5" evidence="2">
    <location>
        <begin position="69"/>
        <end position="520"/>
    </location>
</feature>
<dbReference type="Gene3D" id="3.40.190.10">
    <property type="entry name" value="Periplasmic binding protein-like II"/>
    <property type="match status" value="1"/>
</dbReference>
<gene>
    <name evidence="3" type="ORF">JM64_07280</name>
</gene>
<dbReference type="GO" id="GO:1904680">
    <property type="term" value="F:peptide transmembrane transporter activity"/>
    <property type="evidence" value="ECO:0007669"/>
    <property type="project" value="TreeGrafter"/>
</dbReference>
<feature type="signal peptide" evidence="1">
    <location>
        <begin position="1"/>
        <end position="20"/>
    </location>
</feature>